<keyword evidence="3" id="KW-1185">Reference proteome</keyword>
<feature type="region of interest" description="Disordered" evidence="1">
    <location>
        <begin position="642"/>
        <end position="674"/>
    </location>
</feature>
<feature type="region of interest" description="Disordered" evidence="1">
    <location>
        <begin position="413"/>
        <end position="435"/>
    </location>
</feature>
<feature type="compositionally biased region" description="Basic and acidic residues" evidence="1">
    <location>
        <begin position="531"/>
        <end position="547"/>
    </location>
</feature>
<evidence type="ECO:0000256" key="1">
    <source>
        <dbReference type="SAM" id="MobiDB-lite"/>
    </source>
</evidence>
<accession>A0A5C3E8V6</accession>
<dbReference type="OrthoDB" id="2548380at2759"/>
<feature type="region of interest" description="Disordered" evidence="1">
    <location>
        <begin position="205"/>
        <end position="351"/>
    </location>
</feature>
<evidence type="ECO:0000313" key="2">
    <source>
        <dbReference type="EMBL" id="SPO26908.1"/>
    </source>
</evidence>
<feature type="compositionally biased region" description="Low complexity" evidence="1">
    <location>
        <begin position="339"/>
        <end position="348"/>
    </location>
</feature>
<protein>
    <submittedName>
        <fullName evidence="2">Uncharacterized protein</fullName>
    </submittedName>
</protein>
<dbReference type="Proteomes" id="UP000324022">
    <property type="component" value="Unassembled WGS sequence"/>
</dbReference>
<feature type="compositionally biased region" description="Polar residues" evidence="1">
    <location>
        <begin position="574"/>
        <end position="586"/>
    </location>
</feature>
<feature type="compositionally biased region" description="Basic residues" evidence="1">
    <location>
        <begin position="321"/>
        <end position="330"/>
    </location>
</feature>
<reference evidence="2 3" key="1">
    <citation type="submission" date="2018-03" db="EMBL/GenBank/DDBJ databases">
        <authorList>
            <person name="Guldener U."/>
        </authorList>
    </citation>
    <scope>NUCLEOTIDE SEQUENCE [LARGE SCALE GENOMIC DNA]</scope>
    <source>
        <strain evidence="2 3">NBRC100155</strain>
    </source>
</reference>
<feature type="compositionally biased region" description="Low complexity" evidence="1">
    <location>
        <begin position="276"/>
        <end position="286"/>
    </location>
</feature>
<proteinExistence type="predicted"/>
<dbReference type="EMBL" id="OOIN01000016">
    <property type="protein sequence ID" value="SPO26908.1"/>
    <property type="molecule type" value="Genomic_DNA"/>
</dbReference>
<dbReference type="AlphaFoldDB" id="A0A5C3E8V6"/>
<feature type="region of interest" description="Disordered" evidence="1">
    <location>
        <begin position="531"/>
        <end position="626"/>
    </location>
</feature>
<organism evidence="2 3">
    <name type="scientific">Ustilago trichophora</name>
    <dbReference type="NCBI Taxonomy" id="86804"/>
    <lineage>
        <taxon>Eukaryota</taxon>
        <taxon>Fungi</taxon>
        <taxon>Dikarya</taxon>
        <taxon>Basidiomycota</taxon>
        <taxon>Ustilaginomycotina</taxon>
        <taxon>Ustilaginomycetes</taxon>
        <taxon>Ustilaginales</taxon>
        <taxon>Ustilaginaceae</taxon>
        <taxon>Ustilago</taxon>
    </lineage>
</organism>
<sequence length="674" mass="71422">MSDLPMEIARTASPASTKQVAFDHKCQVIPEGDCAELKKLLSLCPTRAQSPPIVGSSSRPGGMIARAISPQFVRAKSPTLKKATGLGHAAPNTSTSWKNRLTSWGSMDKSSITGSLSAAFAAPSQPSNVGPRLVAPVPARGTASPMIPSSDDDDSVEISPSNESIISFDDIDAEFQHAVSGVAMHQHHAPVATVLAAPCLDQPPRPPSSFARSVSELHPHRPMSGGRPKSCLVRSITPQAPGPPRLLGDGTGPLRATRSHDRESCLARRRRRADGVPVVCPSPLSSPEEERGPMNWGAEASGSRAANSHKPAAAPIEKSSKLSRWRRFRRAASEESSQRYEPSSSSSSITAAHMDDVAIKRQIQAGRWPFEAPLNAECSCKNCQDKIEVGLTSDYEPKWTRAARIRWLEAQEDAAAPSQGNTSASVSKLPRSASRTAIQADEVAQLHNETVHPMTAAELAEEPTSPTVEQGEPDSITAAAEAISVAVKAPNPTGLEEGDDTLRREIIARRQRMARQSPVMRYGARSMMRQIEEAERREEEAARDRARSRACGSGSGSGRSSPASPAMSPSQPSTPESGSVSTTPQERTAEGQAATSSYFELQAPPQRVRSPLIPADVGGKPRYARPVATDATTLSMGSVARSLEALTSPTGSSASNSPVPSPASERRSGSASIG</sequence>
<feature type="compositionally biased region" description="Low complexity" evidence="1">
    <location>
        <begin position="558"/>
        <end position="573"/>
    </location>
</feature>
<name>A0A5C3E8V6_9BASI</name>
<evidence type="ECO:0000313" key="3">
    <source>
        <dbReference type="Proteomes" id="UP000324022"/>
    </source>
</evidence>
<gene>
    <name evidence="2" type="ORF">UTRI_10371_B</name>
</gene>